<keyword evidence="2" id="KW-1185">Reference proteome</keyword>
<evidence type="ECO:0000313" key="1">
    <source>
        <dbReference type="EMBL" id="CAH0375519.1"/>
    </source>
</evidence>
<reference evidence="1" key="1">
    <citation type="submission" date="2021-11" db="EMBL/GenBank/DDBJ databases">
        <authorList>
            <consortium name="Genoscope - CEA"/>
            <person name="William W."/>
        </authorList>
    </citation>
    <scope>NUCLEOTIDE SEQUENCE</scope>
</reference>
<accession>A0A8J2X0V9</accession>
<organism evidence="1 2">
    <name type="scientific">Pelagomonas calceolata</name>
    <dbReference type="NCBI Taxonomy" id="35677"/>
    <lineage>
        <taxon>Eukaryota</taxon>
        <taxon>Sar</taxon>
        <taxon>Stramenopiles</taxon>
        <taxon>Ochrophyta</taxon>
        <taxon>Pelagophyceae</taxon>
        <taxon>Pelagomonadales</taxon>
        <taxon>Pelagomonadaceae</taxon>
        <taxon>Pelagomonas</taxon>
    </lineage>
</organism>
<comment type="caution">
    <text evidence="1">The sequence shown here is derived from an EMBL/GenBank/DDBJ whole genome shotgun (WGS) entry which is preliminary data.</text>
</comment>
<name>A0A8J2X0V9_9STRA</name>
<dbReference type="Proteomes" id="UP000789595">
    <property type="component" value="Unassembled WGS sequence"/>
</dbReference>
<sequence>MYPDEPTKALAKGRAITTTHANNGWTIRTTRAPILSVAKRSLAADSQVAWKRELGLGRATNQELPEALYGRNLLALRHDASGVRLAFDAREKRRFFKMGRVDGVSRRWRKRGDGVPVG</sequence>
<proteinExistence type="predicted"/>
<protein>
    <submittedName>
        <fullName evidence="1">Uncharacterized protein</fullName>
    </submittedName>
</protein>
<evidence type="ECO:0000313" key="2">
    <source>
        <dbReference type="Proteomes" id="UP000789595"/>
    </source>
</evidence>
<dbReference type="EMBL" id="CAKKNE010000005">
    <property type="protein sequence ID" value="CAH0375519.1"/>
    <property type="molecule type" value="Genomic_DNA"/>
</dbReference>
<gene>
    <name evidence="1" type="ORF">PECAL_5P00400</name>
</gene>
<dbReference type="AlphaFoldDB" id="A0A8J2X0V9"/>
<dbReference type="OrthoDB" id="10253878at2759"/>